<accession>A0AAD9NA96</accession>
<dbReference type="AlphaFoldDB" id="A0AAD9NA96"/>
<name>A0AAD9NA96_9ANNE</name>
<keyword evidence="2" id="KW-1185">Reference proteome</keyword>
<dbReference type="EMBL" id="JAODUP010000094">
    <property type="protein sequence ID" value="KAK2162670.1"/>
    <property type="molecule type" value="Genomic_DNA"/>
</dbReference>
<reference evidence="1" key="1">
    <citation type="journal article" date="2023" name="Mol. Biol. Evol.">
        <title>Third-Generation Sequencing Reveals the Adaptive Role of the Epigenome in Three Deep-Sea Polychaetes.</title>
        <authorList>
            <person name="Perez M."/>
            <person name="Aroh O."/>
            <person name="Sun Y."/>
            <person name="Lan Y."/>
            <person name="Juniper S.K."/>
            <person name="Young C.R."/>
            <person name="Angers B."/>
            <person name="Qian P.Y."/>
        </authorList>
    </citation>
    <scope>NUCLEOTIDE SEQUENCE</scope>
    <source>
        <strain evidence="1">P08H-3</strain>
    </source>
</reference>
<evidence type="ECO:0000313" key="2">
    <source>
        <dbReference type="Proteomes" id="UP001208570"/>
    </source>
</evidence>
<evidence type="ECO:0000313" key="1">
    <source>
        <dbReference type="EMBL" id="KAK2162670.1"/>
    </source>
</evidence>
<sequence>MLPRGRWAGMWSFRRLFIQVYNTIREDHCPVSGSVTDVHHSRRDIGSCSSSCCT</sequence>
<organism evidence="1 2">
    <name type="scientific">Paralvinella palmiformis</name>
    <dbReference type="NCBI Taxonomy" id="53620"/>
    <lineage>
        <taxon>Eukaryota</taxon>
        <taxon>Metazoa</taxon>
        <taxon>Spiralia</taxon>
        <taxon>Lophotrochozoa</taxon>
        <taxon>Annelida</taxon>
        <taxon>Polychaeta</taxon>
        <taxon>Sedentaria</taxon>
        <taxon>Canalipalpata</taxon>
        <taxon>Terebellida</taxon>
        <taxon>Terebelliformia</taxon>
        <taxon>Alvinellidae</taxon>
        <taxon>Paralvinella</taxon>
    </lineage>
</organism>
<comment type="caution">
    <text evidence="1">The sequence shown here is derived from an EMBL/GenBank/DDBJ whole genome shotgun (WGS) entry which is preliminary data.</text>
</comment>
<proteinExistence type="predicted"/>
<dbReference type="Proteomes" id="UP001208570">
    <property type="component" value="Unassembled WGS sequence"/>
</dbReference>
<gene>
    <name evidence="1" type="ORF">LSH36_94g05004</name>
</gene>
<protein>
    <submittedName>
        <fullName evidence="1">Uncharacterized protein</fullName>
    </submittedName>
</protein>